<protein>
    <submittedName>
        <fullName evidence="10">TolC family protein</fullName>
    </submittedName>
</protein>
<evidence type="ECO:0000256" key="5">
    <source>
        <dbReference type="ARBA" id="ARBA00022692"/>
    </source>
</evidence>
<evidence type="ECO:0000256" key="6">
    <source>
        <dbReference type="ARBA" id="ARBA00023136"/>
    </source>
</evidence>
<comment type="similarity">
    <text evidence="2">Belongs to the outer membrane factor (OMF) (TC 1.B.17) family.</text>
</comment>
<accession>A0A5R9GP85</accession>
<dbReference type="GO" id="GO:0009279">
    <property type="term" value="C:cell outer membrane"/>
    <property type="evidence" value="ECO:0007669"/>
    <property type="project" value="UniProtKB-SubCell"/>
</dbReference>
<reference evidence="10 11" key="1">
    <citation type="journal article" date="2019" name="Appl. Environ. Microbiol.">
        <title>Environmental Evidence and Genomic Insight of Iron-oxidizing Bacteria Preference Towards More Corrosion Resistant Stainless Steel at Higher Salinities.</title>
        <authorList>
            <person name="Garrison C.E."/>
            <person name="Price K.A."/>
            <person name="Field E.K."/>
        </authorList>
    </citation>
    <scope>NUCLEOTIDE SEQUENCE [LARGE SCALE GENOMIC DNA]</scope>
    <source>
        <strain evidence="10 11">P3</strain>
    </source>
</reference>
<evidence type="ECO:0000256" key="3">
    <source>
        <dbReference type="ARBA" id="ARBA00022448"/>
    </source>
</evidence>
<dbReference type="EMBL" id="VBRY01000011">
    <property type="protein sequence ID" value="TLS66117.1"/>
    <property type="molecule type" value="Genomic_DNA"/>
</dbReference>
<keyword evidence="11" id="KW-1185">Reference proteome</keyword>
<keyword evidence="7" id="KW-0998">Cell outer membrane</keyword>
<dbReference type="PANTHER" id="PTHR30026">
    <property type="entry name" value="OUTER MEMBRANE PROTEIN TOLC"/>
    <property type="match status" value="1"/>
</dbReference>
<sequence>MSPFFLSKTSSFRYVLILSGVMGFSSAAAAESLTLQQSVAMALKQNRLLAADQYRVDMARAGMDEANGYLMPRVDASYSAMRSNSPMTVFGSRLLQKRVTNADFVPATLNHPAAINNYQPRLTLSMPLYQGGALWAGRRQAEQGVAASSSQHDWMRQQLMFQTIQTYMAWLNADAQLQAAEKTLEASGRYLNNVISMHKRGLLIESDVMDAEVHRLQSEVRVNQSRNAVAEARDMLARLTGVDADQLTQPIAAPEFQQPQLSGEALTSAALESRPDLKALQAQLEGSRAGVDKARSSFLPHVAVQATQEWNNANPSVRNGNATVSAVVSMNIFAGGSDRAVVSRQEADAARLSLELDDKRQQIGNEVREAVRQLTEAQKRSKTESRAMKQAEESLRITELRHLQGLEKTSDLLNAQSRADMARAEAIRAGYDVSVAKAQLMLFTGRLGEESLMAAAGQMNEDVNDKGNVQ</sequence>
<feature type="signal peptide" evidence="9">
    <location>
        <begin position="1"/>
        <end position="30"/>
    </location>
</feature>
<evidence type="ECO:0000313" key="10">
    <source>
        <dbReference type="EMBL" id="TLS66117.1"/>
    </source>
</evidence>
<dbReference type="Proteomes" id="UP000306585">
    <property type="component" value="Unassembled WGS sequence"/>
</dbReference>
<keyword evidence="3" id="KW-0813">Transport</keyword>
<dbReference type="AlphaFoldDB" id="A0A5R9GP85"/>
<dbReference type="SUPFAM" id="SSF56954">
    <property type="entry name" value="Outer membrane efflux proteins (OEP)"/>
    <property type="match status" value="1"/>
</dbReference>
<keyword evidence="6" id="KW-0472">Membrane</keyword>
<keyword evidence="8" id="KW-0175">Coiled coil</keyword>
<evidence type="ECO:0000256" key="9">
    <source>
        <dbReference type="SAM" id="SignalP"/>
    </source>
</evidence>
<proteinExistence type="inferred from homology"/>
<dbReference type="Gene3D" id="1.20.1600.10">
    <property type="entry name" value="Outer membrane efflux proteins (OEP)"/>
    <property type="match status" value="1"/>
</dbReference>
<evidence type="ECO:0000256" key="4">
    <source>
        <dbReference type="ARBA" id="ARBA00022452"/>
    </source>
</evidence>
<dbReference type="PANTHER" id="PTHR30026:SF21">
    <property type="entry name" value="SLR1270 PROTEIN"/>
    <property type="match status" value="1"/>
</dbReference>
<evidence type="ECO:0000313" key="11">
    <source>
        <dbReference type="Proteomes" id="UP000306585"/>
    </source>
</evidence>
<comment type="subcellular location">
    <subcellularLocation>
        <location evidence="1">Cell outer membrane</location>
    </subcellularLocation>
</comment>
<evidence type="ECO:0000256" key="7">
    <source>
        <dbReference type="ARBA" id="ARBA00023237"/>
    </source>
</evidence>
<feature type="coiled-coil region" evidence="8">
    <location>
        <begin position="342"/>
        <end position="394"/>
    </location>
</feature>
<evidence type="ECO:0000256" key="1">
    <source>
        <dbReference type="ARBA" id="ARBA00004442"/>
    </source>
</evidence>
<feature type="chain" id="PRO_5024278812" evidence="9">
    <location>
        <begin position="31"/>
        <end position="470"/>
    </location>
</feature>
<dbReference type="InterPro" id="IPR003423">
    <property type="entry name" value="OMP_efflux"/>
</dbReference>
<keyword evidence="9" id="KW-0732">Signal</keyword>
<organism evidence="10 11">
    <name type="scientific">Mariprofundus erugo</name>
    <dbReference type="NCBI Taxonomy" id="2528639"/>
    <lineage>
        <taxon>Bacteria</taxon>
        <taxon>Pseudomonadati</taxon>
        <taxon>Pseudomonadota</taxon>
        <taxon>Candidatius Mariprofundia</taxon>
        <taxon>Mariprofundales</taxon>
        <taxon>Mariprofundaceae</taxon>
        <taxon>Mariprofundus</taxon>
    </lineage>
</organism>
<dbReference type="InterPro" id="IPR051906">
    <property type="entry name" value="TolC-like"/>
</dbReference>
<name>A0A5R9GP85_9PROT</name>
<gene>
    <name evidence="10" type="ORF">FEF65_11000</name>
</gene>
<evidence type="ECO:0000256" key="2">
    <source>
        <dbReference type="ARBA" id="ARBA00007613"/>
    </source>
</evidence>
<dbReference type="GO" id="GO:1990281">
    <property type="term" value="C:efflux pump complex"/>
    <property type="evidence" value="ECO:0007669"/>
    <property type="project" value="TreeGrafter"/>
</dbReference>
<dbReference type="GO" id="GO:0015562">
    <property type="term" value="F:efflux transmembrane transporter activity"/>
    <property type="evidence" value="ECO:0007669"/>
    <property type="project" value="InterPro"/>
</dbReference>
<comment type="caution">
    <text evidence="10">The sequence shown here is derived from an EMBL/GenBank/DDBJ whole genome shotgun (WGS) entry which is preliminary data.</text>
</comment>
<evidence type="ECO:0000256" key="8">
    <source>
        <dbReference type="SAM" id="Coils"/>
    </source>
</evidence>
<keyword evidence="5" id="KW-0812">Transmembrane</keyword>
<dbReference type="GO" id="GO:0015288">
    <property type="term" value="F:porin activity"/>
    <property type="evidence" value="ECO:0007669"/>
    <property type="project" value="TreeGrafter"/>
</dbReference>
<dbReference type="Pfam" id="PF02321">
    <property type="entry name" value="OEP"/>
    <property type="match status" value="2"/>
</dbReference>
<keyword evidence="4" id="KW-1134">Transmembrane beta strand</keyword>